<proteinExistence type="predicted"/>
<keyword evidence="2" id="KW-1185">Reference proteome</keyword>
<organism evidence="1 2">
    <name type="scientific">Streptomyces phage Coruscant</name>
    <dbReference type="NCBI Taxonomy" id="2739834"/>
    <lineage>
        <taxon>Viruses</taxon>
        <taxon>Duplodnaviria</taxon>
        <taxon>Heunggongvirae</taxon>
        <taxon>Uroviricota</taxon>
        <taxon>Caudoviricetes</taxon>
        <taxon>Stanwilliamsviridae</taxon>
        <taxon>Boydwoodruffvirinae</taxon>
        <taxon>Coruscantvirus</taxon>
        <taxon>Coruscantvirus coruscant</taxon>
    </lineage>
</organism>
<reference evidence="1 2" key="1">
    <citation type="submission" date="2020-07" db="EMBL/GenBank/DDBJ databases">
        <title>Streptomyces phage Genome sequencing and assembly.</title>
        <authorList>
            <person name="Sharma V."/>
            <person name="Hardy A."/>
            <person name="Frunzke J."/>
        </authorList>
    </citation>
    <scope>NUCLEOTIDE SEQUENCE [LARGE SCALE GENOMIC DNA]</scope>
</reference>
<gene>
    <name evidence="1" type="ORF">HUN41_00125</name>
</gene>
<protein>
    <submittedName>
        <fullName evidence="1">Uncharacterized protein</fullName>
    </submittedName>
</protein>
<sequence length="76" mass="9062">MKWFHCKLRIVDAGQVMESSGHIYGKSEDDAKKRKVAGLKKAGWFTDELKEFKMDLEYDERLTKIFDEQGKWKDYK</sequence>
<evidence type="ECO:0000313" key="2">
    <source>
        <dbReference type="Proteomes" id="UP000515922"/>
    </source>
</evidence>
<accession>A0A7G4AW54</accession>
<dbReference type="Proteomes" id="UP000515922">
    <property type="component" value="Segment"/>
</dbReference>
<name>A0A7G4AW54_9CAUD</name>
<dbReference type="EMBL" id="MT711976">
    <property type="protein sequence ID" value="QMP84244.1"/>
    <property type="molecule type" value="Genomic_DNA"/>
</dbReference>
<evidence type="ECO:0000313" key="1">
    <source>
        <dbReference type="EMBL" id="QMP84244.1"/>
    </source>
</evidence>